<reference evidence="2 3" key="1">
    <citation type="journal article" date="2024" name="bioRxiv">
        <title>A reference genome for Trichogramma kaykai: A tiny desert-dwelling parasitoid wasp with competing sex-ratio distorters.</title>
        <authorList>
            <person name="Culotta J."/>
            <person name="Lindsey A.R."/>
        </authorList>
    </citation>
    <scope>NUCLEOTIDE SEQUENCE [LARGE SCALE GENOMIC DNA]</scope>
    <source>
        <strain evidence="2 3">KSX58</strain>
    </source>
</reference>
<keyword evidence="3" id="KW-1185">Reference proteome</keyword>
<organism evidence="2 3">
    <name type="scientific">Trichogramma kaykai</name>
    <dbReference type="NCBI Taxonomy" id="54128"/>
    <lineage>
        <taxon>Eukaryota</taxon>
        <taxon>Metazoa</taxon>
        <taxon>Ecdysozoa</taxon>
        <taxon>Arthropoda</taxon>
        <taxon>Hexapoda</taxon>
        <taxon>Insecta</taxon>
        <taxon>Pterygota</taxon>
        <taxon>Neoptera</taxon>
        <taxon>Endopterygota</taxon>
        <taxon>Hymenoptera</taxon>
        <taxon>Apocrita</taxon>
        <taxon>Proctotrupomorpha</taxon>
        <taxon>Chalcidoidea</taxon>
        <taxon>Trichogrammatidae</taxon>
        <taxon>Trichogramma</taxon>
    </lineage>
</organism>
<name>A0ABD2WPD3_9HYME</name>
<feature type="compositionally biased region" description="Basic and acidic residues" evidence="1">
    <location>
        <begin position="1"/>
        <end position="14"/>
    </location>
</feature>
<dbReference type="AlphaFoldDB" id="A0ABD2WPD3"/>
<feature type="compositionally biased region" description="Polar residues" evidence="1">
    <location>
        <begin position="30"/>
        <end position="39"/>
    </location>
</feature>
<dbReference type="Proteomes" id="UP001627154">
    <property type="component" value="Unassembled WGS sequence"/>
</dbReference>
<sequence>MERRAEQRSRRTKELSQPITPHHRRVHRQNCAQAESDSGSADGFSRARCSRGIASRRRSTSFFAERYSIRSRSSVTRMKRQLQYNNVSVLTYAARESVACSSEILLLDMKI</sequence>
<evidence type="ECO:0000313" key="2">
    <source>
        <dbReference type="EMBL" id="KAL3394466.1"/>
    </source>
</evidence>
<dbReference type="EMBL" id="JBJJXI010000092">
    <property type="protein sequence ID" value="KAL3394466.1"/>
    <property type="molecule type" value="Genomic_DNA"/>
</dbReference>
<evidence type="ECO:0000313" key="3">
    <source>
        <dbReference type="Proteomes" id="UP001627154"/>
    </source>
</evidence>
<protein>
    <submittedName>
        <fullName evidence="2">Uncharacterized protein</fullName>
    </submittedName>
</protein>
<gene>
    <name evidence="2" type="ORF">TKK_011470</name>
</gene>
<evidence type="ECO:0000256" key="1">
    <source>
        <dbReference type="SAM" id="MobiDB-lite"/>
    </source>
</evidence>
<comment type="caution">
    <text evidence="2">The sequence shown here is derived from an EMBL/GenBank/DDBJ whole genome shotgun (WGS) entry which is preliminary data.</text>
</comment>
<feature type="region of interest" description="Disordered" evidence="1">
    <location>
        <begin position="1"/>
        <end position="50"/>
    </location>
</feature>
<accession>A0ABD2WPD3</accession>
<proteinExistence type="predicted"/>